<comment type="similarity">
    <text evidence="2">Belongs to the oxygen-dependent FAD-linked oxidoreductase family.</text>
</comment>
<dbReference type="Gene3D" id="3.30.43.10">
    <property type="entry name" value="Uridine Diphospho-n-acetylenolpyruvylglucosamine Reductase, domain 2"/>
    <property type="match status" value="1"/>
</dbReference>
<keyword evidence="5" id="KW-0560">Oxidoreductase</keyword>
<dbReference type="Gene3D" id="3.40.462.20">
    <property type="match status" value="1"/>
</dbReference>
<dbReference type="EMBL" id="CP073720">
    <property type="protein sequence ID" value="UWP82198.1"/>
    <property type="molecule type" value="Genomic_DNA"/>
</dbReference>
<dbReference type="InterPro" id="IPR016169">
    <property type="entry name" value="FAD-bd_PCMH_sub2"/>
</dbReference>
<reference evidence="7" key="2">
    <citation type="submission" date="2022-09" db="EMBL/GenBank/DDBJ databases">
        <title>Biosynthetic gene clusters of Dactylosporangioum fulvum.</title>
        <authorList>
            <person name="Caradec T."/>
        </authorList>
    </citation>
    <scope>NUCLEOTIDE SEQUENCE</scope>
    <source>
        <strain evidence="7">NRRL B-16292</strain>
    </source>
</reference>
<sequence>MTMSLTDLSAATRSVPELAAAVQGPVLLPDDDGYAAEAATWNVATQHRPLVIVGATGTDDVAAAVRWAGRHGLAVAVQATGHGAVRPAEDCVLVTTSRMQDLTVDLVTRTARAAAGVRWASVINAAAPHGLAPLNGSSSQVGVVGYTLGGGTGPLGRRFGFAADHVRSVEIVTADGAVRTIDADHESDLFWAVRGGKGNFGIVTAIEFGLFEVPAFFGGGIYFPAAHAAEVLHAYRQWAPGLPEEMTTSVALLRLPPLPQLPEPLRGAFVAHLRVAYQGSAEEGTRLVAPMRAVAPALIDGVGELPYTAVDAVHQDPVDPMPSHEGGVLLGGLSAGTIDRILAVAGPQVDLPLVMVELRQLGGAFSRPAAVPNAVSGRGAAFSLFTIGLGLPDLRPAVDAGIGAVLAAAGDDIVPGGLMNFSGSAGPEALLANWSPADRDRLLRVKRSYDPTNVFSTNQAIAA</sequence>
<dbReference type="Pfam" id="PF01565">
    <property type="entry name" value="FAD_binding_4"/>
    <property type="match status" value="1"/>
</dbReference>
<keyword evidence="4" id="KW-0274">FAD</keyword>
<dbReference type="InterPro" id="IPR050416">
    <property type="entry name" value="FAD-linked_Oxidoreductase"/>
</dbReference>
<keyword evidence="8" id="KW-1185">Reference proteome</keyword>
<evidence type="ECO:0000256" key="5">
    <source>
        <dbReference type="ARBA" id="ARBA00023002"/>
    </source>
</evidence>
<comment type="cofactor">
    <cofactor evidence="1">
        <name>FAD</name>
        <dbReference type="ChEBI" id="CHEBI:57692"/>
    </cofactor>
</comment>
<dbReference type="Gene3D" id="3.30.465.10">
    <property type="match status" value="1"/>
</dbReference>
<dbReference type="Pfam" id="PF08031">
    <property type="entry name" value="BBE"/>
    <property type="match status" value="1"/>
</dbReference>
<evidence type="ECO:0000256" key="1">
    <source>
        <dbReference type="ARBA" id="ARBA00001974"/>
    </source>
</evidence>
<dbReference type="PROSITE" id="PS51387">
    <property type="entry name" value="FAD_PCMH"/>
    <property type="match status" value="1"/>
</dbReference>
<evidence type="ECO:0000256" key="3">
    <source>
        <dbReference type="ARBA" id="ARBA00022630"/>
    </source>
</evidence>
<dbReference type="InterPro" id="IPR016167">
    <property type="entry name" value="FAD-bd_PCMH_sub1"/>
</dbReference>
<evidence type="ECO:0000256" key="4">
    <source>
        <dbReference type="ARBA" id="ARBA00022827"/>
    </source>
</evidence>
<dbReference type="PROSITE" id="PS00862">
    <property type="entry name" value="OX2_COVAL_FAD"/>
    <property type="match status" value="1"/>
</dbReference>
<gene>
    <name evidence="7" type="ORF">Dfulv_45250</name>
</gene>
<evidence type="ECO:0000313" key="8">
    <source>
        <dbReference type="Proteomes" id="UP001059617"/>
    </source>
</evidence>
<reference evidence="7" key="1">
    <citation type="submission" date="2021-04" db="EMBL/GenBank/DDBJ databases">
        <authorList>
            <person name="Hartkoorn R.C."/>
            <person name="Beaudoing E."/>
            <person name="Hot D."/>
        </authorList>
    </citation>
    <scope>NUCLEOTIDE SEQUENCE</scope>
    <source>
        <strain evidence="7">NRRL B-16292</strain>
    </source>
</reference>
<dbReference type="PANTHER" id="PTHR42973">
    <property type="entry name" value="BINDING OXIDOREDUCTASE, PUTATIVE (AFU_ORTHOLOGUE AFUA_1G17690)-RELATED"/>
    <property type="match status" value="1"/>
</dbReference>
<name>A0ABY5W0F3_9ACTN</name>
<evidence type="ECO:0000259" key="6">
    <source>
        <dbReference type="PROSITE" id="PS51387"/>
    </source>
</evidence>
<dbReference type="InterPro" id="IPR012951">
    <property type="entry name" value="BBE"/>
</dbReference>
<protein>
    <submittedName>
        <fullName evidence="7">FAD-binding oxidoreductase</fullName>
    </submittedName>
</protein>
<dbReference type="PANTHER" id="PTHR42973:SF39">
    <property type="entry name" value="FAD-BINDING PCMH-TYPE DOMAIN-CONTAINING PROTEIN"/>
    <property type="match status" value="1"/>
</dbReference>
<feature type="domain" description="FAD-binding PCMH-type" evidence="6">
    <location>
        <begin position="45"/>
        <end position="213"/>
    </location>
</feature>
<dbReference type="Proteomes" id="UP001059617">
    <property type="component" value="Chromosome"/>
</dbReference>
<dbReference type="InterPro" id="IPR006093">
    <property type="entry name" value="Oxy_OxRdtase_FAD_BS"/>
</dbReference>
<evidence type="ECO:0000256" key="2">
    <source>
        <dbReference type="ARBA" id="ARBA00005466"/>
    </source>
</evidence>
<dbReference type="InterPro" id="IPR016166">
    <property type="entry name" value="FAD-bd_PCMH"/>
</dbReference>
<keyword evidence="3" id="KW-0285">Flavoprotein</keyword>
<accession>A0ABY5W0F3</accession>
<dbReference type="InterPro" id="IPR006094">
    <property type="entry name" value="Oxid_FAD_bind_N"/>
</dbReference>
<organism evidence="7 8">
    <name type="scientific">Dactylosporangium fulvum</name>
    <dbReference type="NCBI Taxonomy" id="53359"/>
    <lineage>
        <taxon>Bacteria</taxon>
        <taxon>Bacillati</taxon>
        <taxon>Actinomycetota</taxon>
        <taxon>Actinomycetes</taxon>
        <taxon>Micromonosporales</taxon>
        <taxon>Micromonosporaceae</taxon>
        <taxon>Dactylosporangium</taxon>
    </lineage>
</organism>
<proteinExistence type="inferred from homology"/>
<dbReference type="SUPFAM" id="SSF56176">
    <property type="entry name" value="FAD-binding/transporter-associated domain-like"/>
    <property type="match status" value="1"/>
</dbReference>
<evidence type="ECO:0000313" key="7">
    <source>
        <dbReference type="EMBL" id="UWP82198.1"/>
    </source>
</evidence>
<dbReference type="InterPro" id="IPR036318">
    <property type="entry name" value="FAD-bd_PCMH-like_sf"/>
</dbReference>
<dbReference type="RefSeq" id="WP_259859969.1">
    <property type="nucleotide sequence ID" value="NZ_BAAAST010000013.1"/>
</dbReference>